<organism evidence="1">
    <name type="scientific">Vitis vinifera</name>
    <name type="common">Grape</name>
    <dbReference type="NCBI Taxonomy" id="29760"/>
    <lineage>
        <taxon>Eukaryota</taxon>
        <taxon>Viridiplantae</taxon>
        <taxon>Streptophyta</taxon>
        <taxon>Embryophyta</taxon>
        <taxon>Tracheophyta</taxon>
        <taxon>Spermatophyta</taxon>
        <taxon>Magnoliopsida</taxon>
        <taxon>eudicotyledons</taxon>
        <taxon>Gunneridae</taxon>
        <taxon>Pentapetalae</taxon>
        <taxon>rosids</taxon>
        <taxon>Vitales</taxon>
        <taxon>Vitaceae</taxon>
        <taxon>Viteae</taxon>
        <taxon>Vitis</taxon>
    </lineage>
</organism>
<evidence type="ECO:0000313" key="1">
    <source>
        <dbReference type="EMBL" id="CAN65215.1"/>
    </source>
</evidence>
<proteinExistence type="predicted"/>
<name>A5B4F3_VITVI</name>
<reference evidence="1" key="1">
    <citation type="journal article" date="2007" name="PLoS ONE">
        <title>The first genome sequence of an elite grapevine cultivar (Pinot noir Vitis vinifera L.): coping with a highly heterozygous genome.</title>
        <authorList>
            <person name="Velasco R."/>
            <person name="Zharkikh A."/>
            <person name="Troggio M."/>
            <person name="Cartwright D.A."/>
            <person name="Cestaro A."/>
            <person name="Pruss D."/>
            <person name="Pindo M."/>
            <person name="FitzGerald L.M."/>
            <person name="Vezzulli S."/>
            <person name="Reid J."/>
            <person name="Malacarne G."/>
            <person name="Iliev D."/>
            <person name="Coppola G."/>
            <person name="Wardell B."/>
            <person name="Micheletti D."/>
            <person name="Macalma T."/>
            <person name="Facci M."/>
            <person name="Mitchell J.T."/>
            <person name="Perazzolli M."/>
            <person name="Eldredge G."/>
            <person name="Gatto P."/>
            <person name="Oyzerski R."/>
            <person name="Moretto M."/>
            <person name="Gutin N."/>
            <person name="Stefanini M."/>
            <person name="Chen Y."/>
            <person name="Segala C."/>
            <person name="Davenport C."/>
            <person name="Dematte L."/>
            <person name="Mraz A."/>
            <person name="Battilana J."/>
            <person name="Stormo K."/>
            <person name="Costa F."/>
            <person name="Tao Q."/>
            <person name="Si-Ammour A."/>
            <person name="Harkins T."/>
            <person name="Lackey A."/>
            <person name="Perbost C."/>
            <person name="Taillon B."/>
            <person name="Stella A."/>
            <person name="Solovyev V."/>
            <person name="Fawcett J.A."/>
            <person name="Sterck L."/>
            <person name="Vandepoele K."/>
            <person name="Grando S.M."/>
            <person name="Toppo S."/>
            <person name="Moser C."/>
            <person name="Lanchbury J."/>
            <person name="Bogden R."/>
            <person name="Skolnick M."/>
            <person name="Sgaramella V."/>
            <person name="Bhatnagar S.K."/>
            <person name="Fontana P."/>
            <person name="Gutin A."/>
            <person name="Van de Peer Y."/>
            <person name="Salamini F."/>
            <person name="Viola R."/>
        </authorList>
    </citation>
    <scope>NUCLEOTIDE SEQUENCE</scope>
</reference>
<dbReference type="AlphaFoldDB" id="A5B4F3"/>
<gene>
    <name evidence="1" type="ORF">VITISV_009494</name>
</gene>
<accession>A5B4F3</accession>
<protein>
    <submittedName>
        <fullName evidence="1">Uncharacterized protein</fullName>
    </submittedName>
</protein>
<sequence>MVQDIAIQTLASPATPIVVINYIHGDPVDDRHNSKRQRRRLLLMASIRKRINSVQCTFSKESVRLIDDTVTFSSMDSNQVMQPHEDGLVLTLGVGGFNVRRILVDPV</sequence>
<dbReference type="EMBL" id="AM446196">
    <property type="protein sequence ID" value="CAN65215.1"/>
    <property type="molecule type" value="Genomic_DNA"/>
</dbReference>